<comment type="caution">
    <text evidence="4">The sequence shown here is derived from an EMBL/GenBank/DDBJ whole genome shotgun (WGS) entry which is preliminary data.</text>
</comment>
<feature type="region of interest" description="Disordered" evidence="2">
    <location>
        <begin position="506"/>
        <end position="590"/>
    </location>
</feature>
<proteinExistence type="predicted"/>
<feature type="coiled-coil region" evidence="1">
    <location>
        <begin position="204"/>
        <end position="238"/>
    </location>
</feature>
<feature type="compositionally biased region" description="Polar residues" evidence="2">
    <location>
        <begin position="21"/>
        <end position="31"/>
    </location>
</feature>
<evidence type="ECO:0000256" key="1">
    <source>
        <dbReference type="SAM" id="Coils"/>
    </source>
</evidence>
<organism evidence="4 5">
    <name type="scientific">Podila minutissima</name>
    <dbReference type="NCBI Taxonomy" id="64525"/>
    <lineage>
        <taxon>Eukaryota</taxon>
        <taxon>Fungi</taxon>
        <taxon>Fungi incertae sedis</taxon>
        <taxon>Mucoromycota</taxon>
        <taxon>Mortierellomycotina</taxon>
        <taxon>Mortierellomycetes</taxon>
        <taxon>Mortierellales</taxon>
        <taxon>Mortierellaceae</taxon>
        <taxon>Podila</taxon>
    </lineage>
</organism>
<dbReference type="EMBL" id="JAAAUY010000147">
    <property type="protein sequence ID" value="KAF9334464.1"/>
    <property type="molecule type" value="Genomic_DNA"/>
</dbReference>
<dbReference type="AlphaFoldDB" id="A0A9P5SND8"/>
<sequence length="618" mass="69967">MSPTPPSNRRSSHERTGSGSGSQLQRGTSSGHAAGAAQKARFGIDMLPLPVIPSPDQTLNKDANHGILPQDVLKTLDPKTVQKAINTSVIASRIYKVLSAEEVENLKKEQDDVQKYIEALKISLTIETRMRDASHSLIRLHESNTNIEAVKASTGQLHATTRKMDQIVQKSQQAMERLLVIQRILLQHEGAVLNAGMRRLDADNRELSRSVLELETIRDQEKEEKLKWKKEHTQLRIQSMIFPNPPGLDELKSVMIKGDSGTHLQVGSEPSSRFPMQHQLIQKQRQQQEQQQKEQQQQQQQQQQERLSALENYMKELNEDIHKKDERVQELESQLRLVHAWLEDFSSSAQQHIGPGNDLVLDTPQRNEQELSLQSKMQRLQLKIENGFRTLERNMHEFRSKAEEAEEAKNAALEFTAMTLANSAQHNTSGRYTQNQGHNGSSGSPNLRRTRSRQFERDRSPSACRNREPARSRASPSGQRNASNTDLNMLLNDSLLELDLQLSMDHSNNNRHNSHNHNNHLNSSFTSSSSGSSSTAPTVYDQVGANPGRLSRNNSASESKHQRQGLYRSLSRSKPQQQQPISPEEQKDGLVIGDAHEEIKRLNAMVDELERLVRLKMQ</sequence>
<reference evidence="4" key="1">
    <citation type="journal article" date="2020" name="Fungal Divers.">
        <title>Resolving the Mortierellaceae phylogeny through synthesis of multi-gene phylogenetics and phylogenomics.</title>
        <authorList>
            <person name="Vandepol N."/>
            <person name="Liber J."/>
            <person name="Desiro A."/>
            <person name="Na H."/>
            <person name="Kennedy M."/>
            <person name="Barry K."/>
            <person name="Grigoriev I.V."/>
            <person name="Miller A.N."/>
            <person name="O'Donnell K."/>
            <person name="Stajich J.E."/>
            <person name="Bonito G."/>
        </authorList>
    </citation>
    <scope>NUCLEOTIDE SEQUENCE</scope>
    <source>
        <strain evidence="4">NVP1</strain>
    </source>
</reference>
<name>A0A9P5SND8_9FUNG</name>
<feature type="compositionally biased region" description="Polar residues" evidence="2">
    <location>
        <begin position="262"/>
        <end position="271"/>
    </location>
</feature>
<feature type="compositionally biased region" description="Basic and acidic residues" evidence="2">
    <location>
        <begin position="453"/>
        <end position="471"/>
    </location>
</feature>
<dbReference type="InterPro" id="IPR052145">
    <property type="entry name" value="Mediator/Homeobox_domain"/>
</dbReference>
<feature type="domain" description="Up-regulated during septation protein 1" evidence="3">
    <location>
        <begin position="86"/>
        <end position="194"/>
    </location>
</feature>
<gene>
    <name evidence="4" type="ORF">BG006_002117</name>
</gene>
<dbReference type="Proteomes" id="UP000696485">
    <property type="component" value="Unassembled WGS sequence"/>
</dbReference>
<protein>
    <recommendedName>
        <fullName evidence="3">Up-regulated during septation protein 1 domain-containing protein</fullName>
    </recommendedName>
</protein>
<keyword evidence="1" id="KW-0175">Coiled coil</keyword>
<feature type="compositionally biased region" description="Low complexity" evidence="2">
    <location>
        <begin position="519"/>
        <end position="534"/>
    </location>
</feature>
<accession>A0A9P5SND8</accession>
<dbReference type="InterPro" id="IPR029191">
    <property type="entry name" value="Uds1"/>
</dbReference>
<feature type="compositionally biased region" description="Polar residues" evidence="2">
    <location>
        <begin position="474"/>
        <end position="485"/>
    </location>
</feature>
<evidence type="ECO:0000259" key="3">
    <source>
        <dbReference type="Pfam" id="PF15456"/>
    </source>
</evidence>
<evidence type="ECO:0000313" key="4">
    <source>
        <dbReference type="EMBL" id="KAF9334464.1"/>
    </source>
</evidence>
<feature type="region of interest" description="Disordered" evidence="2">
    <location>
        <begin position="428"/>
        <end position="485"/>
    </location>
</feature>
<feature type="region of interest" description="Disordered" evidence="2">
    <location>
        <begin position="261"/>
        <end position="306"/>
    </location>
</feature>
<dbReference type="PANTHER" id="PTHR24330:SF19">
    <property type="entry name" value="MEDIATOR OF RNA POLYMERASE II TRANSCRIPTION SUBUNIT 29"/>
    <property type="match status" value="1"/>
</dbReference>
<feature type="compositionally biased region" description="Polar residues" evidence="2">
    <location>
        <begin position="428"/>
        <end position="447"/>
    </location>
</feature>
<keyword evidence="5" id="KW-1185">Reference proteome</keyword>
<feature type="compositionally biased region" description="Low complexity" evidence="2">
    <location>
        <begin position="282"/>
        <end position="306"/>
    </location>
</feature>
<feature type="region of interest" description="Disordered" evidence="2">
    <location>
        <begin position="1"/>
        <end position="36"/>
    </location>
</feature>
<evidence type="ECO:0000313" key="5">
    <source>
        <dbReference type="Proteomes" id="UP000696485"/>
    </source>
</evidence>
<feature type="compositionally biased region" description="Low complexity" evidence="2">
    <location>
        <begin position="573"/>
        <end position="583"/>
    </location>
</feature>
<dbReference type="PANTHER" id="PTHR24330">
    <property type="entry name" value="HOMEOBOX PROTEIN BARH-LIKE"/>
    <property type="match status" value="1"/>
</dbReference>
<evidence type="ECO:0000256" key="2">
    <source>
        <dbReference type="SAM" id="MobiDB-lite"/>
    </source>
</evidence>
<dbReference type="Pfam" id="PF15456">
    <property type="entry name" value="Uds1"/>
    <property type="match status" value="1"/>
</dbReference>